<feature type="transmembrane region" description="Helical" evidence="1">
    <location>
        <begin position="6"/>
        <end position="26"/>
    </location>
</feature>
<evidence type="ECO:0000256" key="1">
    <source>
        <dbReference type="SAM" id="Phobius"/>
    </source>
</evidence>
<keyword evidence="1" id="KW-0812">Transmembrane</keyword>
<dbReference type="STRING" id="796606.BMMGA3_16420"/>
<dbReference type="Proteomes" id="UP000027602">
    <property type="component" value="Chromosome"/>
</dbReference>
<protein>
    <submittedName>
        <fullName evidence="2">Putative membrane protein</fullName>
    </submittedName>
</protein>
<dbReference type="AlphaFoldDB" id="A0A068M1J8"/>
<proteinExistence type="predicted"/>
<keyword evidence="1" id="KW-0472">Membrane</keyword>
<organism evidence="2 3">
    <name type="scientific">Bacillus methanolicus (strain MGA3 / ATCC 53907)</name>
    <dbReference type="NCBI Taxonomy" id="796606"/>
    <lineage>
        <taxon>Bacteria</taxon>
        <taxon>Bacillati</taxon>
        <taxon>Bacillota</taxon>
        <taxon>Bacilli</taxon>
        <taxon>Bacillales</taxon>
        <taxon>Bacillaceae</taxon>
        <taxon>Bacillus</taxon>
    </lineage>
</organism>
<feature type="transmembrane region" description="Helical" evidence="1">
    <location>
        <begin position="33"/>
        <end position="48"/>
    </location>
</feature>
<accession>A0A068M1J8</accession>
<name>A0A068M1J8_BACMM</name>
<reference evidence="2 3" key="1">
    <citation type="journal article" date="2015" name="BMC Genomics">
        <title>Transcriptome analysis of thermophilic methylotrophic Bacillus methanolicus MGA3 using RNA-sequencing provides detailed insights into its previously uncharted transcriptional landscape.</title>
        <authorList>
            <person name="Irla M."/>
            <person name="Neshat A."/>
            <person name="Brautaset T."/>
            <person name="Ruckert C."/>
            <person name="Kalinowski J."/>
            <person name="Wendisch V.F."/>
        </authorList>
    </citation>
    <scope>NUCLEOTIDE SEQUENCE [LARGE SCALE GENOMIC DNA]</scope>
    <source>
        <strain evidence="3">MGA3 / ATCC 53907</strain>
    </source>
</reference>
<dbReference type="EMBL" id="CP007739">
    <property type="protein sequence ID" value="AIE61637.1"/>
    <property type="molecule type" value="Genomic_DNA"/>
</dbReference>
<sequence length="49" mass="5751">MDKSRIHPLVLSNLFINVIVMGMLAYDKYSENQIGYSITFTVLFFFLFL</sequence>
<evidence type="ECO:0000313" key="2">
    <source>
        <dbReference type="EMBL" id="AIE61637.1"/>
    </source>
</evidence>
<evidence type="ECO:0000313" key="3">
    <source>
        <dbReference type="Proteomes" id="UP000027602"/>
    </source>
</evidence>
<keyword evidence="1" id="KW-1133">Transmembrane helix</keyword>
<keyword evidence="3" id="KW-1185">Reference proteome</keyword>
<gene>
    <name evidence="2" type="ORF">BMMGA3_16420</name>
</gene>
<dbReference type="HOGENOM" id="CLU_3132377_0_0_9"/>
<dbReference type="KEGG" id="bmet:BMMGA3_16420"/>